<dbReference type="InterPro" id="IPR010977">
    <property type="entry name" value="Aromatic_deC"/>
</dbReference>
<dbReference type="KEGG" id="mgot:MgSA37_02060"/>
<dbReference type="GO" id="GO:0019752">
    <property type="term" value="P:carboxylic acid metabolic process"/>
    <property type="evidence" value="ECO:0007669"/>
    <property type="project" value="InterPro"/>
</dbReference>
<evidence type="ECO:0000256" key="5">
    <source>
        <dbReference type="ARBA" id="ARBA00023239"/>
    </source>
</evidence>
<accession>A0A0X8X5E3</accession>
<dbReference type="InterPro" id="IPR015421">
    <property type="entry name" value="PyrdxlP-dep_Trfase_major"/>
</dbReference>
<organism evidence="8 9">
    <name type="scientific">Mucilaginibacter gotjawali</name>
    <dbReference type="NCBI Taxonomy" id="1550579"/>
    <lineage>
        <taxon>Bacteria</taxon>
        <taxon>Pseudomonadati</taxon>
        <taxon>Bacteroidota</taxon>
        <taxon>Sphingobacteriia</taxon>
        <taxon>Sphingobacteriales</taxon>
        <taxon>Sphingobacteriaceae</taxon>
        <taxon>Mucilaginibacter</taxon>
    </lineage>
</organism>
<feature type="modified residue" description="N6-(pyridoxal phosphate)lysine" evidence="6">
    <location>
        <position position="305"/>
    </location>
</feature>
<evidence type="ECO:0000256" key="2">
    <source>
        <dbReference type="ARBA" id="ARBA00009533"/>
    </source>
</evidence>
<dbReference type="PANTHER" id="PTHR11999">
    <property type="entry name" value="GROUP II PYRIDOXAL-5-PHOSPHATE DECARBOXYLASE"/>
    <property type="match status" value="1"/>
</dbReference>
<name>A0A0X8X5E3_9SPHI</name>
<dbReference type="Gene3D" id="3.40.640.10">
    <property type="entry name" value="Type I PLP-dependent aspartate aminotransferase-like (Major domain)"/>
    <property type="match status" value="1"/>
</dbReference>
<dbReference type="AlphaFoldDB" id="A0A0X8X5E3"/>
<dbReference type="PANTHER" id="PTHR11999:SF70">
    <property type="entry name" value="MIP05841P"/>
    <property type="match status" value="1"/>
</dbReference>
<dbReference type="GO" id="GO:0033983">
    <property type="term" value="F:diaminobutyrate decarboxylase activity"/>
    <property type="evidence" value="ECO:0007669"/>
    <property type="project" value="UniProtKB-EC"/>
</dbReference>
<dbReference type="Gene3D" id="1.20.1340.10">
    <property type="entry name" value="dopa decarboxylase, N-terminal domain"/>
    <property type="match status" value="1"/>
</dbReference>
<evidence type="ECO:0000256" key="7">
    <source>
        <dbReference type="RuleBase" id="RU000382"/>
    </source>
</evidence>
<keyword evidence="9" id="KW-1185">Reference proteome</keyword>
<evidence type="ECO:0000256" key="6">
    <source>
        <dbReference type="PIRSR" id="PIRSR602129-50"/>
    </source>
</evidence>
<gene>
    <name evidence="8" type="primary">ddc</name>
    <name evidence="8" type="ORF">MgSA37_02060</name>
</gene>
<evidence type="ECO:0000256" key="1">
    <source>
        <dbReference type="ARBA" id="ARBA00001933"/>
    </source>
</evidence>
<dbReference type="GO" id="GO:0030170">
    <property type="term" value="F:pyridoxal phosphate binding"/>
    <property type="evidence" value="ECO:0007669"/>
    <property type="project" value="InterPro"/>
</dbReference>
<evidence type="ECO:0000313" key="8">
    <source>
        <dbReference type="EMBL" id="BAU53889.1"/>
    </source>
</evidence>
<keyword evidence="4 6" id="KW-0663">Pyridoxal phosphate</keyword>
<evidence type="ECO:0000313" key="9">
    <source>
        <dbReference type="Proteomes" id="UP000218263"/>
    </source>
</evidence>
<reference evidence="8 9" key="1">
    <citation type="submission" date="2015-12" db="EMBL/GenBank/DDBJ databases">
        <title>Genome sequence of Mucilaginibacter gotjawali.</title>
        <authorList>
            <person name="Lee J.S."/>
            <person name="Lee K.C."/>
            <person name="Kim K.K."/>
            <person name="Lee B.W."/>
        </authorList>
    </citation>
    <scope>NUCLEOTIDE SEQUENCE [LARGE SCALE GENOMIC DNA]</scope>
    <source>
        <strain evidence="8 9">SA3-7</strain>
    </source>
</reference>
<dbReference type="EMBL" id="AP017313">
    <property type="protein sequence ID" value="BAU53889.1"/>
    <property type="molecule type" value="Genomic_DNA"/>
</dbReference>
<comment type="cofactor">
    <cofactor evidence="1 6 7">
        <name>pyridoxal 5'-phosphate</name>
        <dbReference type="ChEBI" id="CHEBI:597326"/>
    </cofactor>
</comment>
<dbReference type="GO" id="GO:0006520">
    <property type="term" value="P:amino acid metabolic process"/>
    <property type="evidence" value="ECO:0007669"/>
    <property type="project" value="InterPro"/>
</dbReference>
<dbReference type="InterPro" id="IPR015422">
    <property type="entry name" value="PyrdxlP-dep_Trfase_small"/>
</dbReference>
<dbReference type="Proteomes" id="UP000218263">
    <property type="component" value="Chromosome"/>
</dbReference>
<dbReference type="Pfam" id="PF00282">
    <property type="entry name" value="Pyridoxal_deC"/>
    <property type="match status" value="1"/>
</dbReference>
<dbReference type="InterPro" id="IPR002129">
    <property type="entry name" value="PyrdxlP-dep_de-COase"/>
</dbReference>
<sequence>MEKTITKPEIGLDPADWNDIKTLGYQIIDDMVGYLKNIGDRPAWTPIPQQVKEEFKKPLPQTGTDIFTIYEEFKQNILPYPAGNIHPKFFAWVQGTGTPMGALADLLAGVMNSNATIGDQSALYVDKQVIDWCKELMNYPADGSGILVSGGSIANITGLIVARNTIIANAKNAGVYAANGKLTAYCSSETHNCLGKAAEVIGIGSDQLRKIPVDKRFQIDIEALKSKIREDKAKGFIPFCIIGNAGTVNTGAIDPLDDLLQIAREENIWFHIDGAFGALAKLSPAYQQQLKAIEQADSVAFDLHKWMYMQYEVGCVLFKNAAAHRAAFATAVNYLTAHERGLAGGPETISNYGMELSRGFKALKVWMSLKEHGLEKYSEMITQNINQAFYLGEQAKQHTQLELMAEVTMNIVCFRFNPGSLDTEQLNILNKELLMRMHEAGIAAPSYTLLNGNYVIRAAITNHRTRKVHLDEMVAGTIRIGDALMKEFDAKLFKFDFLTL</sequence>
<keyword evidence="3" id="KW-0210">Decarboxylase</keyword>
<dbReference type="RefSeq" id="WP_197706116.1">
    <property type="nucleotide sequence ID" value="NZ_AP017313.1"/>
</dbReference>
<dbReference type="SUPFAM" id="SSF53383">
    <property type="entry name" value="PLP-dependent transferases"/>
    <property type="match status" value="1"/>
</dbReference>
<dbReference type="EC" id="4.1.1.86" evidence="8"/>
<protein>
    <submittedName>
        <fullName evidence="8">L-2,4-diaminobutyrate decarboxylase</fullName>
        <ecNumber evidence="8">4.1.1.86</ecNumber>
    </submittedName>
</protein>
<dbReference type="PRINTS" id="PR00800">
    <property type="entry name" value="YHDCRBOXLASE"/>
</dbReference>
<dbReference type="InterPro" id="IPR015424">
    <property type="entry name" value="PyrdxlP-dep_Trfase"/>
</dbReference>
<evidence type="ECO:0000256" key="4">
    <source>
        <dbReference type="ARBA" id="ARBA00022898"/>
    </source>
</evidence>
<comment type="similarity">
    <text evidence="2 7">Belongs to the group II decarboxylase family.</text>
</comment>
<proteinExistence type="inferred from homology"/>
<dbReference type="Gene3D" id="3.90.1150.10">
    <property type="entry name" value="Aspartate Aminotransferase, domain 1"/>
    <property type="match status" value="1"/>
</dbReference>
<keyword evidence="5 7" id="KW-0456">Lyase</keyword>
<evidence type="ECO:0000256" key="3">
    <source>
        <dbReference type="ARBA" id="ARBA00022793"/>
    </source>
</evidence>